<evidence type="ECO:0000313" key="2">
    <source>
        <dbReference type="EMBL" id="KAG2182574.1"/>
    </source>
</evidence>
<dbReference type="OrthoDB" id="10341647at2759"/>
<proteinExistence type="predicted"/>
<keyword evidence="3" id="KW-1185">Reference proteome</keyword>
<protein>
    <submittedName>
        <fullName evidence="2">Uncharacterized protein</fullName>
    </submittedName>
</protein>
<sequence>MSNPTPSQPWRGRGRGGHRGRSRGRSGFRGNNMHSRGFNRGHGPPAYHTSVDEPDDGSVEYLYRRYGSLYSPNFTLDPWKALNDSK</sequence>
<organism evidence="2 3">
    <name type="scientific">Mortierella isabellina</name>
    <name type="common">Filamentous fungus</name>
    <name type="synonym">Umbelopsis isabellina</name>
    <dbReference type="NCBI Taxonomy" id="91625"/>
    <lineage>
        <taxon>Eukaryota</taxon>
        <taxon>Fungi</taxon>
        <taxon>Fungi incertae sedis</taxon>
        <taxon>Mucoromycota</taxon>
        <taxon>Mucoromycotina</taxon>
        <taxon>Umbelopsidomycetes</taxon>
        <taxon>Umbelopsidales</taxon>
        <taxon>Umbelopsidaceae</taxon>
        <taxon>Umbelopsis</taxon>
    </lineage>
</organism>
<feature type="compositionally biased region" description="Basic residues" evidence="1">
    <location>
        <begin position="12"/>
        <end position="26"/>
    </location>
</feature>
<reference evidence="2" key="1">
    <citation type="submission" date="2020-12" db="EMBL/GenBank/DDBJ databases">
        <title>Metabolic potential, ecology and presence of endohyphal bacteria is reflected in genomic diversity of Mucoromycotina.</title>
        <authorList>
            <person name="Muszewska A."/>
            <person name="Okrasinska A."/>
            <person name="Steczkiewicz K."/>
            <person name="Drgas O."/>
            <person name="Orlowska M."/>
            <person name="Perlinska-Lenart U."/>
            <person name="Aleksandrzak-Piekarczyk T."/>
            <person name="Szatraj K."/>
            <person name="Zielenkiewicz U."/>
            <person name="Pilsyk S."/>
            <person name="Malc E."/>
            <person name="Mieczkowski P."/>
            <person name="Kruszewska J.S."/>
            <person name="Biernat P."/>
            <person name="Pawlowska J."/>
        </authorList>
    </citation>
    <scope>NUCLEOTIDE SEQUENCE</scope>
    <source>
        <strain evidence="2">WA0000067209</strain>
    </source>
</reference>
<evidence type="ECO:0000313" key="3">
    <source>
        <dbReference type="Proteomes" id="UP000654370"/>
    </source>
</evidence>
<dbReference type="AlphaFoldDB" id="A0A8H7UKV2"/>
<name>A0A8H7UKV2_MORIS</name>
<dbReference type="EMBL" id="JAEPQZ010000004">
    <property type="protein sequence ID" value="KAG2182574.1"/>
    <property type="molecule type" value="Genomic_DNA"/>
</dbReference>
<feature type="region of interest" description="Disordered" evidence="1">
    <location>
        <begin position="1"/>
        <end position="55"/>
    </location>
</feature>
<comment type="caution">
    <text evidence="2">The sequence shown here is derived from an EMBL/GenBank/DDBJ whole genome shotgun (WGS) entry which is preliminary data.</text>
</comment>
<evidence type="ECO:0000256" key="1">
    <source>
        <dbReference type="SAM" id="MobiDB-lite"/>
    </source>
</evidence>
<dbReference type="Proteomes" id="UP000654370">
    <property type="component" value="Unassembled WGS sequence"/>
</dbReference>
<gene>
    <name evidence="2" type="ORF">INT43_007505</name>
</gene>
<accession>A0A8H7UKV2</accession>